<dbReference type="SUPFAM" id="SSF103515">
    <property type="entry name" value="Autotransporter"/>
    <property type="match status" value="1"/>
</dbReference>
<dbReference type="Gene3D" id="2.60.40.3440">
    <property type="match status" value="4"/>
</dbReference>
<gene>
    <name evidence="3" type="ORF">SAMN05192579_1141</name>
</gene>
<feature type="non-terminal residue" evidence="3">
    <location>
        <position position="1"/>
    </location>
</feature>
<dbReference type="NCBIfam" id="NF012211">
    <property type="entry name" value="tand_rpt_95"/>
    <property type="match status" value="1"/>
</dbReference>
<accession>A0A1I4ETR0</accession>
<feature type="region of interest" description="Disordered" evidence="1">
    <location>
        <begin position="487"/>
        <end position="533"/>
    </location>
</feature>
<dbReference type="PROSITE" id="PS51208">
    <property type="entry name" value="AUTOTRANSPORTER"/>
    <property type="match status" value="1"/>
</dbReference>
<proteinExistence type="predicted"/>
<evidence type="ECO:0000256" key="1">
    <source>
        <dbReference type="SAM" id="MobiDB-lite"/>
    </source>
</evidence>
<dbReference type="InterPro" id="IPR036709">
    <property type="entry name" value="Autotransporte_beta_dom_sf"/>
</dbReference>
<dbReference type="Proteomes" id="UP000198725">
    <property type="component" value="Unassembled WGS sequence"/>
</dbReference>
<sequence>SIDLSGSITGVDITAVTIGTAPTHGTVSVSGKVVTYTPSATYYGGTDSFTYTATNPGGTSSPATVTITVGVPAAPTVAAKSISTAYNTAATIDLTGSITGVDITGVTIGTAPTHGTVSVSGKTVTYTPSSSYYGGSDSFTYTATNPGGTSAPAIVSITVGLPAAPTVTAKNVTTVYNTPASIDLSGAITGVDITSVAIASAPSHGTVSVSGKTVTYTPSSTYYGGTDSFTYTATNPGGTSTPATVTMTVTPLSVPTAQALSVTTTTGASVQIQATAGATGPAPFTGVSVAQVPAHGQATASGEQLTYTPATGFTGTDHFTYRIANHFGQSAAATVTVTVTAAGQASAPDGTVTLTTKPNAPVTTNLGNIVPGSFVSSTVLGLSPGGAGQVSISQPTSLTFTSVAGFHGLAQITVLLTAADGHTATVDVLVLVSNQPDPSKNPDVLGLVNAQAMEAQRFAQSQLDNIRQRLESLHDGNQQLFSSTLSMSLNGKPLQGPRMAGAGRLPGQQPGNDTDHPNGLAATTQPDGPMTMRPGIGSAGDNMMMMSDAAMPTSDSTGTSGGHAPPSRGPNGLAAWIDGTAAFGSYDSYRQAAGFDANSIAINTGIDQRVGERGLFGISLGYNHDQSTVANDGTRSIARGYSAAIYGSFAPSAKTYIDAVLGGGGLSFDSRRRDSNDGSYLLGHRNGNQWFGSLTAGYEYHHQRWMISPYGRLEWSYSALNGFAENGDVADALTYGRQNIRTSLAVLGVRTSGLIVTTHAVLVPRARLEIGHEFQGTSDTTLSYAFVPSAGSWNVLSNPYSANGNSVQAGLGLDIQLPRSLTLTTDYSFLMQPHSHSQMIRFGLNKKF</sequence>
<evidence type="ECO:0000259" key="2">
    <source>
        <dbReference type="PROSITE" id="PS51208"/>
    </source>
</evidence>
<dbReference type="InterPro" id="IPR005546">
    <property type="entry name" value="Autotransporte_beta"/>
</dbReference>
<dbReference type="AlphaFoldDB" id="A0A1I4ETR0"/>
<dbReference type="Pfam" id="PF17963">
    <property type="entry name" value="Big_9"/>
    <property type="match status" value="4"/>
</dbReference>
<reference evidence="4" key="1">
    <citation type="submission" date="2016-10" db="EMBL/GenBank/DDBJ databases">
        <authorList>
            <person name="Varghese N."/>
            <person name="Submissions S."/>
        </authorList>
    </citation>
    <scope>NUCLEOTIDE SEQUENCE [LARGE SCALE GENOMIC DNA]</scope>
    <source>
        <strain evidence="4">MO64</strain>
    </source>
</reference>
<organism evidence="3 4">
    <name type="scientific">Rhodanobacter glycinis</name>
    <dbReference type="NCBI Taxonomy" id="582702"/>
    <lineage>
        <taxon>Bacteria</taxon>
        <taxon>Pseudomonadati</taxon>
        <taxon>Pseudomonadota</taxon>
        <taxon>Gammaproteobacteria</taxon>
        <taxon>Lysobacterales</taxon>
        <taxon>Rhodanobacteraceae</taxon>
        <taxon>Rhodanobacter</taxon>
    </lineage>
</organism>
<dbReference type="Pfam" id="PF03797">
    <property type="entry name" value="Autotransporter"/>
    <property type="match status" value="1"/>
</dbReference>
<feature type="region of interest" description="Disordered" evidence="1">
    <location>
        <begin position="549"/>
        <end position="571"/>
    </location>
</feature>
<dbReference type="RefSeq" id="WP_139201752.1">
    <property type="nucleotide sequence ID" value="NZ_FOSR01000014.1"/>
</dbReference>
<evidence type="ECO:0000313" key="4">
    <source>
        <dbReference type="Proteomes" id="UP000198725"/>
    </source>
</evidence>
<protein>
    <submittedName>
        <fullName evidence="3">Uncharacterized conserved protein, contains a C-terminal beta-barrel porin domain</fullName>
    </submittedName>
</protein>
<name>A0A1I4ETR0_9GAMM</name>
<dbReference type="Gene3D" id="2.40.128.130">
    <property type="entry name" value="Autotransporter beta-domain"/>
    <property type="match status" value="1"/>
</dbReference>
<feature type="domain" description="Autotransporter" evidence="2">
    <location>
        <begin position="568"/>
        <end position="848"/>
    </location>
</feature>
<dbReference type="EMBL" id="FOSR01000014">
    <property type="protein sequence ID" value="SFL08500.1"/>
    <property type="molecule type" value="Genomic_DNA"/>
</dbReference>
<evidence type="ECO:0000313" key="3">
    <source>
        <dbReference type="EMBL" id="SFL08500.1"/>
    </source>
</evidence>
<dbReference type="SMART" id="SM00869">
    <property type="entry name" value="Autotransporter"/>
    <property type="match status" value="1"/>
</dbReference>
<keyword evidence="4" id="KW-1185">Reference proteome</keyword>